<dbReference type="Proteomes" id="UP001205861">
    <property type="component" value="Unassembled WGS sequence"/>
</dbReference>
<sequence>MSRIGKIVAAATLAGLGGCATLTEDSTDQIVEVHTVQDHREIAGVGCTLSNAKGRWFVVAPGRVTVARYPLALTIDCGREGVGRAVEYAEARYDAHDLITTVLTTGGLGYVMDTYSGAGFAYPPVLTVVIPKQVAVKDPATVEAPGNRVF</sequence>
<accession>A0ABT2BJM1</accession>
<dbReference type="PROSITE" id="PS51257">
    <property type="entry name" value="PROKAR_LIPOPROTEIN"/>
    <property type="match status" value="1"/>
</dbReference>
<gene>
    <name evidence="1" type="ORF">NX773_11100</name>
</gene>
<proteinExistence type="predicted"/>
<evidence type="ECO:0000313" key="2">
    <source>
        <dbReference type="Proteomes" id="UP001205861"/>
    </source>
</evidence>
<organism evidence="1 2">
    <name type="scientific">Massilia solisilvae</name>
    <dbReference type="NCBI Taxonomy" id="1811225"/>
    <lineage>
        <taxon>Bacteria</taxon>
        <taxon>Pseudomonadati</taxon>
        <taxon>Pseudomonadota</taxon>
        <taxon>Betaproteobacteria</taxon>
        <taxon>Burkholderiales</taxon>
        <taxon>Oxalobacteraceae</taxon>
        <taxon>Telluria group</taxon>
        <taxon>Massilia</taxon>
    </lineage>
</organism>
<dbReference type="EMBL" id="JANUGV010000002">
    <property type="protein sequence ID" value="MCS0608711.1"/>
    <property type="molecule type" value="Genomic_DNA"/>
</dbReference>
<dbReference type="RefSeq" id="WP_258856384.1">
    <property type="nucleotide sequence ID" value="NZ_JANUGV010000002.1"/>
</dbReference>
<comment type="caution">
    <text evidence="1">The sequence shown here is derived from an EMBL/GenBank/DDBJ whole genome shotgun (WGS) entry which is preliminary data.</text>
</comment>
<reference evidence="1 2" key="1">
    <citation type="submission" date="2022-08" db="EMBL/GenBank/DDBJ databases">
        <title>Reclassification of Massilia species as members of the genera Telluria, Duganella, Pseudoduganella, Mokoshia gen. nov. and Zemynaea gen. nov. using orthogonal and non-orthogonal genome-based approaches.</title>
        <authorList>
            <person name="Bowman J.P."/>
        </authorList>
    </citation>
    <scope>NUCLEOTIDE SEQUENCE [LARGE SCALE GENOMIC DNA]</scope>
    <source>
        <strain evidence="1 2">JCM 31607</strain>
    </source>
</reference>
<name>A0ABT2BJM1_9BURK</name>
<keyword evidence="2" id="KW-1185">Reference proteome</keyword>
<evidence type="ECO:0000313" key="1">
    <source>
        <dbReference type="EMBL" id="MCS0608711.1"/>
    </source>
</evidence>
<protein>
    <submittedName>
        <fullName evidence="1">Uncharacterized protein</fullName>
    </submittedName>
</protein>